<feature type="region of interest" description="Disordered" evidence="1">
    <location>
        <begin position="1"/>
        <end position="46"/>
    </location>
</feature>
<gene>
    <name evidence="2" type="ORF">PsYK624_083770</name>
</gene>
<accession>A0A9P3GEE5</accession>
<evidence type="ECO:0000256" key="1">
    <source>
        <dbReference type="SAM" id="MobiDB-lite"/>
    </source>
</evidence>
<sequence length="107" mass="11486">MHAHGDVEAPCHHHEPPGKRMSTAQSTYLRRFQSDGDLEGPSSSVLSRACSPSAADLLRCASFLYVEPPSVQAQRLAAGSARPRTSKQIAPRTTFGRRGCAATGQRP</sequence>
<proteinExistence type="predicted"/>
<keyword evidence="3" id="KW-1185">Reference proteome</keyword>
<reference evidence="2 3" key="1">
    <citation type="submission" date="2021-08" db="EMBL/GenBank/DDBJ databases">
        <title>Draft Genome Sequence of Phanerochaete sordida strain YK-624.</title>
        <authorList>
            <person name="Mori T."/>
            <person name="Dohra H."/>
            <person name="Suzuki T."/>
            <person name="Kawagishi H."/>
            <person name="Hirai H."/>
        </authorList>
    </citation>
    <scope>NUCLEOTIDE SEQUENCE [LARGE SCALE GENOMIC DNA]</scope>
    <source>
        <strain evidence="2 3">YK-624</strain>
    </source>
</reference>
<dbReference type="Proteomes" id="UP000703269">
    <property type="component" value="Unassembled WGS sequence"/>
</dbReference>
<dbReference type="AlphaFoldDB" id="A0A9P3GEE5"/>
<feature type="region of interest" description="Disordered" evidence="1">
    <location>
        <begin position="75"/>
        <end position="107"/>
    </location>
</feature>
<dbReference type="EMBL" id="BPQB01000025">
    <property type="protein sequence ID" value="GJE92224.1"/>
    <property type="molecule type" value="Genomic_DNA"/>
</dbReference>
<comment type="caution">
    <text evidence="2">The sequence shown here is derived from an EMBL/GenBank/DDBJ whole genome shotgun (WGS) entry which is preliminary data.</text>
</comment>
<name>A0A9P3GEE5_9APHY</name>
<protein>
    <submittedName>
        <fullName evidence="2">Uncharacterized protein</fullName>
    </submittedName>
</protein>
<evidence type="ECO:0000313" key="2">
    <source>
        <dbReference type="EMBL" id="GJE92224.1"/>
    </source>
</evidence>
<organism evidence="2 3">
    <name type="scientific">Phanerochaete sordida</name>
    <dbReference type="NCBI Taxonomy" id="48140"/>
    <lineage>
        <taxon>Eukaryota</taxon>
        <taxon>Fungi</taxon>
        <taxon>Dikarya</taxon>
        <taxon>Basidiomycota</taxon>
        <taxon>Agaricomycotina</taxon>
        <taxon>Agaricomycetes</taxon>
        <taxon>Polyporales</taxon>
        <taxon>Phanerochaetaceae</taxon>
        <taxon>Phanerochaete</taxon>
    </lineage>
</organism>
<evidence type="ECO:0000313" key="3">
    <source>
        <dbReference type="Proteomes" id="UP000703269"/>
    </source>
</evidence>
<feature type="compositionally biased region" description="Basic and acidic residues" evidence="1">
    <location>
        <begin position="1"/>
        <end position="18"/>
    </location>
</feature>